<dbReference type="GO" id="GO:0006423">
    <property type="term" value="P:cysteinyl-tRNA aminoacylation"/>
    <property type="evidence" value="ECO:0007669"/>
    <property type="project" value="UniProtKB-UniRule"/>
</dbReference>
<dbReference type="HAMAP" id="MF_00041">
    <property type="entry name" value="Cys_tRNA_synth"/>
    <property type="match status" value="1"/>
</dbReference>
<dbReference type="SUPFAM" id="SSF52374">
    <property type="entry name" value="Nucleotidylyl transferase"/>
    <property type="match status" value="1"/>
</dbReference>
<dbReference type="InterPro" id="IPR014729">
    <property type="entry name" value="Rossmann-like_a/b/a_fold"/>
</dbReference>
<dbReference type="PRINTS" id="PR00983">
    <property type="entry name" value="TRNASYNTHCYS"/>
</dbReference>
<evidence type="ECO:0000256" key="1">
    <source>
        <dbReference type="ARBA" id="ARBA00011245"/>
    </source>
</evidence>
<gene>
    <name evidence="9" type="primary">cysS</name>
    <name evidence="12" type="ORF">CEN89_721</name>
</gene>
<dbReference type="Proteomes" id="UP000315689">
    <property type="component" value="Unassembled WGS sequence"/>
</dbReference>
<dbReference type="CDD" id="cd00672">
    <property type="entry name" value="CysRS_core"/>
    <property type="match status" value="1"/>
</dbReference>
<evidence type="ECO:0000259" key="11">
    <source>
        <dbReference type="Pfam" id="PF23493"/>
    </source>
</evidence>
<evidence type="ECO:0000256" key="5">
    <source>
        <dbReference type="ARBA" id="ARBA00022833"/>
    </source>
</evidence>
<evidence type="ECO:0000313" key="13">
    <source>
        <dbReference type="Proteomes" id="UP000315689"/>
    </source>
</evidence>
<dbReference type="GO" id="GO:0008270">
    <property type="term" value="F:zinc ion binding"/>
    <property type="evidence" value="ECO:0007669"/>
    <property type="project" value="UniProtKB-UniRule"/>
</dbReference>
<comment type="subcellular location">
    <subcellularLocation>
        <location evidence="9">Cytoplasm</location>
    </subcellularLocation>
</comment>
<dbReference type="Gene3D" id="1.20.120.1910">
    <property type="entry name" value="Cysteine-tRNA ligase, C-terminal anti-codon recognition domain"/>
    <property type="match status" value="1"/>
</dbReference>
<evidence type="ECO:0000256" key="3">
    <source>
        <dbReference type="ARBA" id="ARBA00022723"/>
    </source>
</evidence>
<comment type="similarity">
    <text evidence="9">Belongs to the class-I aminoacyl-tRNA synthetase family.</text>
</comment>
<dbReference type="EC" id="6.1.1.16" evidence="9"/>
<name>A0A554LHU7_9BACT</name>
<dbReference type="GO" id="GO:0005524">
    <property type="term" value="F:ATP binding"/>
    <property type="evidence" value="ECO:0007669"/>
    <property type="project" value="UniProtKB-UniRule"/>
</dbReference>
<dbReference type="PANTHER" id="PTHR10890:SF3">
    <property type="entry name" value="CYSTEINE--TRNA LIGASE, CYTOPLASMIC"/>
    <property type="match status" value="1"/>
</dbReference>
<proteinExistence type="inferred from homology"/>
<dbReference type="Pfam" id="PF23493">
    <property type="entry name" value="CysS_C"/>
    <property type="match status" value="1"/>
</dbReference>
<evidence type="ECO:0000256" key="8">
    <source>
        <dbReference type="ARBA" id="ARBA00023146"/>
    </source>
</evidence>
<dbReference type="Gene3D" id="3.40.50.620">
    <property type="entry name" value="HUPs"/>
    <property type="match status" value="1"/>
</dbReference>
<feature type="domain" description="Cysteinyl-tRNA ligase anticodon binding" evidence="11">
    <location>
        <begin position="389"/>
        <end position="428"/>
    </location>
</feature>
<sequence>MKLYNTLTRQKEEFKPIDGKIVKMYVCGPTVYDYDHLGHARTFIFFDTLRRLFLSQGWQVKFVQNITDVGHLVGDAETGEDKLEARAREQKVAPQEIARKFEKAHFEDMAKLNVLRPDVSPRASEHIPEIIDLIKILEKKGYTYQKDGNVFFKTEKYTQYGQLSHRNPKDQKSERQGFALWRSADNRNIQVWDSPWGKGFPGWHIECSAMARKYLGEQFDIHGSASEHIFPHHENEISQSVCGYGKIPARFWLHTGLLNIAGEKMSKSKGNFLRIRDGVKKYNSHILRLALLSTHYRKPLDFSENLIAQFETIYRKLSEIRININQFHLRDGRGGRAVFENFLEMLEDDLNMAQALAVLESGAKILSEKEWQKIEYILGIKFEKREIQLTQEQKDLIEKRDALRKKGEFEEADKIRDELKKQGIEVRDCHF</sequence>
<comment type="cofactor">
    <cofactor evidence="9">
        <name>Zn(2+)</name>
        <dbReference type="ChEBI" id="CHEBI:29105"/>
    </cofactor>
    <text evidence="9">Binds 1 zinc ion per subunit.</text>
</comment>
<evidence type="ECO:0000256" key="7">
    <source>
        <dbReference type="ARBA" id="ARBA00022917"/>
    </source>
</evidence>
<keyword evidence="6 9" id="KW-0067">ATP-binding</keyword>
<dbReference type="NCBIfam" id="TIGR00435">
    <property type="entry name" value="cysS"/>
    <property type="match status" value="1"/>
</dbReference>
<dbReference type="InterPro" id="IPR056411">
    <property type="entry name" value="CysS_C"/>
</dbReference>
<dbReference type="SUPFAM" id="SSF47323">
    <property type="entry name" value="Anticodon-binding domain of a subclass of class I aminoacyl-tRNA synthetases"/>
    <property type="match status" value="1"/>
</dbReference>
<dbReference type="InterPro" id="IPR009080">
    <property type="entry name" value="tRNAsynth_Ia_anticodon-bd"/>
</dbReference>
<evidence type="ECO:0000313" key="12">
    <source>
        <dbReference type="EMBL" id="TSC92417.1"/>
    </source>
</evidence>
<feature type="short sequence motif" description="'KMSKS' region" evidence="9">
    <location>
        <begin position="264"/>
        <end position="268"/>
    </location>
</feature>
<feature type="short sequence motif" description="'HIGH' region" evidence="9">
    <location>
        <begin position="29"/>
        <end position="39"/>
    </location>
</feature>
<dbReference type="InterPro" id="IPR015803">
    <property type="entry name" value="Cys-tRNA-ligase"/>
</dbReference>
<feature type="binding site" evidence="9">
    <location>
        <position position="27"/>
    </location>
    <ligand>
        <name>Zn(2+)</name>
        <dbReference type="ChEBI" id="CHEBI:29105"/>
    </ligand>
</feature>
<organism evidence="12 13">
    <name type="scientific">Candidatus Berkelbacteria bacterium Licking1014_7</name>
    <dbReference type="NCBI Taxonomy" id="2017147"/>
    <lineage>
        <taxon>Bacteria</taxon>
        <taxon>Candidatus Berkelbacteria</taxon>
    </lineage>
</organism>
<dbReference type="GO" id="GO:0004817">
    <property type="term" value="F:cysteine-tRNA ligase activity"/>
    <property type="evidence" value="ECO:0007669"/>
    <property type="project" value="UniProtKB-UniRule"/>
</dbReference>
<keyword evidence="9" id="KW-0963">Cytoplasm</keyword>
<evidence type="ECO:0000256" key="9">
    <source>
        <dbReference type="HAMAP-Rule" id="MF_00041"/>
    </source>
</evidence>
<protein>
    <recommendedName>
        <fullName evidence="9">Cysteine--tRNA ligase</fullName>
        <ecNumber evidence="9">6.1.1.16</ecNumber>
    </recommendedName>
    <alternativeName>
        <fullName evidence="9">Cysteinyl-tRNA synthetase</fullName>
        <shortName evidence="9">CysRS</shortName>
    </alternativeName>
</protein>
<keyword evidence="5 9" id="KW-0862">Zinc</keyword>
<evidence type="ECO:0000259" key="10">
    <source>
        <dbReference type="Pfam" id="PF01406"/>
    </source>
</evidence>
<keyword evidence="4 9" id="KW-0547">Nucleotide-binding</keyword>
<feature type="binding site" evidence="9">
    <location>
        <position position="232"/>
    </location>
    <ligand>
        <name>Zn(2+)</name>
        <dbReference type="ChEBI" id="CHEBI:29105"/>
    </ligand>
</feature>
<comment type="caution">
    <text evidence="12">The sequence shown here is derived from an EMBL/GenBank/DDBJ whole genome shotgun (WGS) entry which is preliminary data.</text>
</comment>
<feature type="binding site" evidence="9">
    <location>
        <position position="207"/>
    </location>
    <ligand>
        <name>Zn(2+)</name>
        <dbReference type="ChEBI" id="CHEBI:29105"/>
    </ligand>
</feature>
<accession>A0A554LHU7</accession>
<keyword evidence="8 9" id="KW-0030">Aminoacyl-tRNA synthetase</keyword>
<feature type="binding site" evidence="9">
    <location>
        <position position="236"/>
    </location>
    <ligand>
        <name>Zn(2+)</name>
        <dbReference type="ChEBI" id="CHEBI:29105"/>
    </ligand>
</feature>
<comment type="subunit">
    <text evidence="1 9">Monomer.</text>
</comment>
<keyword evidence="3 9" id="KW-0479">Metal-binding</keyword>
<dbReference type="InterPro" id="IPR032678">
    <property type="entry name" value="tRNA-synt_1_cat_dom"/>
</dbReference>
<comment type="catalytic activity">
    <reaction evidence="9">
        <text>tRNA(Cys) + L-cysteine + ATP = L-cysteinyl-tRNA(Cys) + AMP + diphosphate</text>
        <dbReference type="Rhea" id="RHEA:17773"/>
        <dbReference type="Rhea" id="RHEA-COMP:9661"/>
        <dbReference type="Rhea" id="RHEA-COMP:9679"/>
        <dbReference type="ChEBI" id="CHEBI:30616"/>
        <dbReference type="ChEBI" id="CHEBI:33019"/>
        <dbReference type="ChEBI" id="CHEBI:35235"/>
        <dbReference type="ChEBI" id="CHEBI:78442"/>
        <dbReference type="ChEBI" id="CHEBI:78517"/>
        <dbReference type="ChEBI" id="CHEBI:456215"/>
        <dbReference type="EC" id="6.1.1.16"/>
    </reaction>
</comment>
<evidence type="ECO:0000256" key="2">
    <source>
        <dbReference type="ARBA" id="ARBA00022598"/>
    </source>
</evidence>
<dbReference type="InterPro" id="IPR024909">
    <property type="entry name" value="Cys-tRNA/MSH_ligase"/>
</dbReference>
<evidence type="ECO:0000256" key="4">
    <source>
        <dbReference type="ARBA" id="ARBA00022741"/>
    </source>
</evidence>
<feature type="domain" description="tRNA synthetases class I catalytic" evidence="10">
    <location>
        <begin position="14"/>
        <end position="309"/>
    </location>
</feature>
<dbReference type="EMBL" id="VMGK01000029">
    <property type="protein sequence ID" value="TSC92417.1"/>
    <property type="molecule type" value="Genomic_DNA"/>
</dbReference>
<reference evidence="12 13" key="1">
    <citation type="submission" date="2017-07" db="EMBL/GenBank/DDBJ databases">
        <title>Mechanisms for carbon and nitrogen cycling indicate functional differentiation within the Candidate Phyla Radiation.</title>
        <authorList>
            <person name="Danczak R.E."/>
            <person name="Johnston M.D."/>
            <person name="Kenah C."/>
            <person name="Slattery M."/>
            <person name="Wrighton K.C."/>
            <person name="Wilkins M.J."/>
        </authorList>
    </citation>
    <scope>NUCLEOTIDE SEQUENCE [LARGE SCALE GENOMIC DNA]</scope>
    <source>
        <strain evidence="12">Licking1014_7</strain>
    </source>
</reference>
<keyword evidence="2 9" id="KW-0436">Ligase</keyword>
<dbReference type="Pfam" id="PF01406">
    <property type="entry name" value="tRNA-synt_1e"/>
    <property type="match status" value="1"/>
</dbReference>
<keyword evidence="7 9" id="KW-0648">Protein biosynthesis</keyword>
<dbReference type="AlphaFoldDB" id="A0A554LHU7"/>
<feature type="binding site" evidence="9">
    <location>
        <position position="267"/>
    </location>
    <ligand>
        <name>ATP</name>
        <dbReference type="ChEBI" id="CHEBI:30616"/>
    </ligand>
</feature>
<dbReference type="GO" id="GO:0005829">
    <property type="term" value="C:cytosol"/>
    <property type="evidence" value="ECO:0007669"/>
    <property type="project" value="TreeGrafter"/>
</dbReference>
<evidence type="ECO:0000256" key="6">
    <source>
        <dbReference type="ARBA" id="ARBA00022840"/>
    </source>
</evidence>
<dbReference type="PANTHER" id="PTHR10890">
    <property type="entry name" value="CYSTEINYL-TRNA SYNTHETASE"/>
    <property type="match status" value="1"/>
</dbReference>